<evidence type="ECO:0000313" key="2">
    <source>
        <dbReference type="Proteomes" id="UP000789405"/>
    </source>
</evidence>
<feature type="non-terminal residue" evidence="1">
    <location>
        <position position="1"/>
    </location>
</feature>
<dbReference type="Proteomes" id="UP000789405">
    <property type="component" value="Unassembled WGS sequence"/>
</dbReference>
<dbReference type="AlphaFoldDB" id="A0A9N9JUZ3"/>
<sequence length="43" mass="5094">IEYLPLHHFERAHTHTQDSNRDSGHDYTLMGKAWNQTGWNKLS</sequence>
<keyword evidence="2" id="KW-1185">Reference proteome</keyword>
<gene>
    <name evidence="1" type="ORF">DERYTH_LOCUS22244</name>
</gene>
<protein>
    <submittedName>
        <fullName evidence="1">6364_t:CDS:1</fullName>
    </submittedName>
</protein>
<name>A0A9N9JUZ3_9GLOM</name>
<dbReference type="EMBL" id="CAJVPY010030307">
    <property type="protein sequence ID" value="CAG8795266.1"/>
    <property type="molecule type" value="Genomic_DNA"/>
</dbReference>
<accession>A0A9N9JUZ3</accession>
<comment type="caution">
    <text evidence="1">The sequence shown here is derived from an EMBL/GenBank/DDBJ whole genome shotgun (WGS) entry which is preliminary data.</text>
</comment>
<proteinExistence type="predicted"/>
<organism evidence="1 2">
    <name type="scientific">Dentiscutata erythropus</name>
    <dbReference type="NCBI Taxonomy" id="1348616"/>
    <lineage>
        <taxon>Eukaryota</taxon>
        <taxon>Fungi</taxon>
        <taxon>Fungi incertae sedis</taxon>
        <taxon>Mucoromycota</taxon>
        <taxon>Glomeromycotina</taxon>
        <taxon>Glomeromycetes</taxon>
        <taxon>Diversisporales</taxon>
        <taxon>Gigasporaceae</taxon>
        <taxon>Dentiscutata</taxon>
    </lineage>
</organism>
<reference evidence="1" key="1">
    <citation type="submission" date="2021-06" db="EMBL/GenBank/DDBJ databases">
        <authorList>
            <person name="Kallberg Y."/>
            <person name="Tangrot J."/>
            <person name="Rosling A."/>
        </authorList>
    </citation>
    <scope>NUCLEOTIDE SEQUENCE</scope>
    <source>
        <strain evidence="1">MA453B</strain>
    </source>
</reference>
<evidence type="ECO:0000313" key="1">
    <source>
        <dbReference type="EMBL" id="CAG8795266.1"/>
    </source>
</evidence>